<dbReference type="Gene3D" id="3.10.450.170">
    <property type="entry name" value="type vi secretion system effector-immunity co pseudomonas protegens"/>
    <property type="match status" value="1"/>
</dbReference>
<geneLocation type="plasmid" evidence="1 2">
    <name>1</name>
</geneLocation>
<reference evidence="1 2" key="1">
    <citation type="journal article" date="2014" name="Genome Announc.">
        <title>Genome Sequence and Methylome of Soil Bacterium Gemmatirosa kalamazoonensis KBS708T, a Member of the Rarely Cultivated Gemmatimonadetes Phylum.</title>
        <authorList>
            <person name="Debruyn J.M."/>
            <person name="Radosevich M."/>
            <person name="Wommack K.E."/>
            <person name="Polson S.W."/>
            <person name="Hauser L.J."/>
            <person name="Fawaz M.N."/>
            <person name="Korlach J."/>
            <person name="Tsai Y.C."/>
        </authorList>
    </citation>
    <scope>NUCLEOTIDE SEQUENCE [LARGE SCALE GENOMIC DNA]</scope>
    <source>
        <strain evidence="1 2">KBS708</strain>
        <plasmid evidence="2">Plasmid 1</plasmid>
    </source>
</reference>
<dbReference type="RefSeq" id="WP_025414204.1">
    <property type="nucleotide sequence ID" value="NZ_CP007129.1"/>
</dbReference>
<proteinExistence type="predicted"/>
<accession>W0RTH0</accession>
<dbReference type="EMBL" id="CP007129">
    <property type="protein sequence ID" value="AHG92883.1"/>
    <property type="molecule type" value="Genomic_DNA"/>
</dbReference>
<organism evidence="1 2">
    <name type="scientific">Gemmatirosa kalamazoonensis</name>
    <dbReference type="NCBI Taxonomy" id="861299"/>
    <lineage>
        <taxon>Bacteria</taxon>
        <taxon>Pseudomonadati</taxon>
        <taxon>Gemmatimonadota</taxon>
        <taxon>Gemmatimonadia</taxon>
        <taxon>Gemmatimonadales</taxon>
        <taxon>Gemmatimonadaceae</taxon>
        <taxon>Gemmatirosa</taxon>
    </lineage>
</organism>
<dbReference type="KEGG" id="gba:J421_5348"/>
<evidence type="ECO:0000313" key="2">
    <source>
        <dbReference type="Proteomes" id="UP000019151"/>
    </source>
</evidence>
<dbReference type="Proteomes" id="UP000019151">
    <property type="component" value="Plasmid 1"/>
</dbReference>
<name>W0RTH0_9BACT</name>
<dbReference type="HOGENOM" id="CLU_1765400_0_0_0"/>
<evidence type="ECO:0000313" key="1">
    <source>
        <dbReference type="EMBL" id="AHG92883.1"/>
    </source>
</evidence>
<dbReference type="InParanoid" id="W0RTH0"/>
<keyword evidence="1" id="KW-0614">Plasmid</keyword>
<keyword evidence="2" id="KW-1185">Reference proteome</keyword>
<dbReference type="AlphaFoldDB" id="W0RTH0"/>
<sequence>MKISLALSLILVATSWTYVPTVTAQSVSHRRLSEAEACTLARSVNGRPVSLPRLVCEPQALAGAPSIGYPEWFVAYQLIVPETSGGTSVNRGFYAVNRVTGDTWELVLCEHVSSTAIRRAQARLRRESGLSRVAWARAARERPCESV</sequence>
<gene>
    <name evidence="1" type="ORF">J421_5348</name>
</gene>
<protein>
    <submittedName>
        <fullName evidence="1">Uncharacterized protein</fullName>
    </submittedName>
</protein>